<dbReference type="InterPro" id="IPR016651">
    <property type="entry name" value="LCMT1"/>
</dbReference>
<protein>
    <recommendedName>
        <fullName evidence="4 8">Leucine carboxyl methyltransferase 1</fullName>
        <ecNumber evidence="3 8">2.1.1.233</ecNumber>
    </recommendedName>
</protein>
<comment type="caution">
    <text evidence="10">The sequence shown here is derived from an EMBL/GenBank/DDBJ whole genome shotgun (WGS) entry which is preliminary data.</text>
</comment>
<comment type="catalytic activity">
    <reaction evidence="1 8">
        <text>[phosphatase 2A protein]-C-terminal L-leucine + S-adenosyl-L-methionine = [phosphatase 2A protein]-C-terminal L-leucine methyl ester + S-adenosyl-L-homocysteine</text>
        <dbReference type="Rhea" id="RHEA:48544"/>
        <dbReference type="Rhea" id="RHEA-COMP:12134"/>
        <dbReference type="Rhea" id="RHEA-COMP:12135"/>
        <dbReference type="ChEBI" id="CHEBI:57856"/>
        <dbReference type="ChEBI" id="CHEBI:59789"/>
        <dbReference type="ChEBI" id="CHEBI:90516"/>
        <dbReference type="ChEBI" id="CHEBI:90517"/>
        <dbReference type="EC" id="2.1.1.233"/>
    </reaction>
</comment>
<evidence type="ECO:0000256" key="4">
    <source>
        <dbReference type="ARBA" id="ARBA00017497"/>
    </source>
</evidence>
<feature type="binding site" evidence="9">
    <location>
        <position position="101"/>
    </location>
    <ligand>
        <name>S-adenosyl-L-methionine</name>
        <dbReference type="ChEBI" id="CHEBI:59789"/>
    </ligand>
</feature>
<dbReference type="Gene3D" id="3.40.50.150">
    <property type="entry name" value="Vaccinia Virus protein VP39"/>
    <property type="match status" value="1"/>
</dbReference>
<comment type="function">
    <text evidence="8">Methylates the carboxyl group of the C-terminal leucine residue of protein phosphatase 2A catalytic subunits to form alpha-leucine ester residues.</text>
</comment>
<organism evidence="10 11">
    <name type="scientific">Wickerhamomyces ciferrii (strain ATCC 14091 / BCRC 22168 / CBS 111 / JCM 3599 / NBRC 0793 / NRRL Y-1031 F-60-10)</name>
    <name type="common">Yeast</name>
    <name type="synonym">Pichia ciferrii</name>
    <dbReference type="NCBI Taxonomy" id="1206466"/>
    <lineage>
        <taxon>Eukaryota</taxon>
        <taxon>Fungi</taxon>
        <taxon>Dikarya</taxon>
        <taxon>Ascomycota</taxon>
        <taxon>Saccharomycotina</taxon>
        <taxon>Saccharomycetes</taxon>
        <taxon>Phaffomycetales</taxon>
        <taxon>Wickerhamomycetaceae</taxon>
        <taxon>Wickerhamomyces</taxon>
    </lineage>
</organism>
<evidence type="ECO:0000256" key="1">
    <source>
        <dbReference type="ARBA" id="ARBA00000724"/>
    </source>
</evidence>
<dbReference type="PIRSF" id="PIRSF016305">
    <property type="entry name" value="LCM_mtfrase"/>
    <property type="match status" value="1"/>
</dbReference>
<feature type="binding site" evidence="9">
    <location>
        <position position="205"/>
    </location>
    <ligand>
        <name>S-adenosyl-L-methionine</name>
        <dbReference type="ChEBI" id="CHEBI:59789"/>
    </ligand>
</feature>
<gene>
    <name evidence="10" type="ORF">BN7_353</name>
</gene>
<dbReference type="SUPFAM" id="SSF53335">
    <property type="entry name" value="S-adenosyl-L-methionine-dependent methyltransferases"/>
    <property type="match status" value="1"/>
</dbReference>
<evidence type="ECO:0000256" key="7">
    <source>
        <dbReference type="ARBA" id="ARBA00022691"/>
    </source>
</evidence>
<evidence type="ECO:0000256" key="5">
    <source>
        <dbReference type="ARBA" id="ARBA00022603"/>
    </source>
</evidence>
<dbReference type="Pfam" id="PF04072">
    <property type="entry name" value="LCM"/>
    <property type="match status" value="1"/>
</dbReference>
<dbReference type="InParanoid" id="K0KHJ1"/>
<evidence type="ECO:0000256" key="8">
    <source>
        <dbReference type="PIRNR" id="PIRNR016305"/>
    </source>
</evidence>
<keyword evidence="5 8" id="KW-0489">Methyltransferase</keyword>
<proteinExistence type="inferred from homology"/>
<dbReference type="GO" id="GO:0032259">
    <property type="term" value="P:methylation"/>
    <property type="evidence" value="ECO:0007669"/>
    <property type="project" value="UniProtKB-KW"/>
</dbReference>
<evidence type="ECO:0000313" key="11">
    <source>
        <dbReference type="Proteomes" id="UP000009328"/>
    </source>
</evidence>
<evidence type="ECO:0000256" key="2">
    <source>
        <dbReference type="ARBA" id="ARBA00010703"/>
    </source>
</evidence>
<dbReference type="PANTHER" id="PTHR13600:SF21">
    <property type="entry name" value="LEUCINE CARBOXYL METHYLTRANSFERASE 1"/>
    <property type="match status" value="1"/>
</dbReference>
<evidence type="ECO:0000256" key="9">
    <source>
        <dbReference type="PIRSR" id="PIRSR016305-1"/>
    </source>
</evidence>
<dbReference type="HOGENOM" id="CLU_031312_1_0_1"/>
<dbReference type="EC" id="2.1.1.233" evidence="3 8"/>
<keyword evidence="6 8" id="KW-0808">Transferase</keyword>
<dbReference type="AlphaFoldDB" id="K0KHJ1"/>
<dbReference type="STRING" id="1206466.K0KHJ1"/>
<evidence type="ECO:0000313" key="10">
    <source>
        <dbReference type="EMBL" id="CCH40819.1"/>
    </source>
</evidence>
<evidence type="ECO:0000256" key="3">
    <source>
        <dbReference type="ARBA" id="ARBA00012834"/>
    </source>
</evidence>
<keyword evidence="11" id="KW-1185">Reference proteome</keyword>
<keyword evidence="7 8" id="KW-0949">S-adenosyl-L-methionine</keyword>
<name>K0KHJ1_WICCF</name>
<dbReference type="FunCoup" id="K0KHJ1">
    <property type="interactions" value="548"/>
</dbReference>
<dbReference type="PANTHER" id="PTHR13600">
    <property type="entry name" value="LEUCINE CARBOXYL METHYLTRANSFERASE"/>
    <property type="match status" value="1"/>
</dbReference>
<dbReference type="GO" id="GO:0018423">
    <property type="term" value="F:protein C-terminal leucine carboxyl O-methyltransferase activity"/>
    <property type="evidence" value="ECO:0007669"/>
    <property type="project" value="UniProtKB-EC"/>
</dbReference>
<feature type="binding site" evidence="9">
    <location>
        <begin position="179"/>
        <end position="180"/>
    </location>
    <ligand>
        <name>S-adenosyl-L-methionine</name>
        <dbReference type="ChEBI" id="CHEBI:59789"/>
    </ligand>
</feature>
<accession>K0KHJ1</accession>
<dbReference type="eggNOG" id="KOG2918">
    <property type="taxonomic scope" value="Eukaryota"/>
</dbReference>
<sequence length="343" mass="40128">MDRNTKVIRSTDYDALSCRISAHKKQYIQDEYLQHIIHGFEKFLKYEYKLSSRRILNSIINSVKLPIINRGTYIRTRSIDLIIEKFLEKFESDDVQIINLGAGSDTRPFKYLPTNEQISWVEFDFKDSTKLKNATIVTDPILSKKIGIKPISDIENLDNFYNGLNDSLISDRYKLIAIDLRDIKTLQDILNQFLNKDKPTLIISECMLCYTESLNSTEILQTLKSFFTKTSIVIYDPIGGDDNFGNVMIENLKIRNISMPSLLEFNTLDKYSQRLKDLGFQDVKIDNLNNIMNNWINDDEKRRISKLEFLDELEELNLLLEHYCLILTTCGFDWSEFDLEFTQ</sequence>
<dbReference type="InterPro" id="IPR029063">
    <property type="entry name" value="SAM-dependent_MTases_sf"/>
</dbReference>
<comment type="similarity">
    <text evidence="2 8">Belongs to the methyltransferase superfamily. LCMT family.</text>
</comment>
<feature type="binding site" evidence="9">
    <location>
        <position position="75"/>
    </location>
    <ligand>
        <name>S-adenosyl-L-methionine</name>
        <dbReference type="ChEBI" id="CHEBI:59789"/>
    </ligand>
</feature>
<dbReference type="EMBL" id="CAIF01000007">
    <property type="protein sequence ID" value="CCH40819.1"/>
    <property type="molecule type" value="Genomic_DNA"/>
</dbReference>
<dbReference type="Proteomes" id="UP000009328">
    <property type="component" value="Unassembled WGS sequence"/>
</dbReference>
<dbReference type="InterPro" id="IPR007213">
    <property type="entry name" value="Ppm1/Ppm2/Tcmp"/>
</dbReference>
<evidence type="ECO:0000256" key="6">
    <source>
        <dbReference type="ARBA" id="ARBA00022679"/>
    </source>
</evidence>
<reference evidence="10 11" key="1">
    <citation type="journal article" date="2012" name="Eukaryot. Cell">
        <title>Draft genome sequence of Wickerhamomyces ciferrii NRRL Y-1031 F-60-10.</title>
        <authorList>
            <person name="Schneider J."/>
            <person name="Andrea H."/>
            <person name="Blom J."/>
            <person name="Jaenicke S."/>
            <person name="Ruckert C."/>
            <person name="Schorsch C."/>
            <person name="Szczepanowski R."/>
            <person name="Farwick M."/>
            <person name="Goesmann A."/>
            <person name="Puhler A."/>
            <person name="Schaffer S."/>
            <person name="Tauch A."/>
            <person name="Kohler T."/>
            <person name="Brinkrolf K."/>
        </authorList>
    </citation>
    <scope>NUCLEOTIDE SEQUENCE [LARGE SCALE GENOMIC DNA]</scope>
    <source>
        <strain evidence="11">ATCC 14091 / BCRC 22168 / CBS 111 / JCM 3599 / NBRC 0793 / NRRL Y-1031 F-60-10</strain>
    </source>
</reference>